<keyword evidence="3" id="KW-0677">Repeat</keyword>
<dbReference type="SUPFAM" id="SSF52075">
    <property type="entry name" value="Outer arm dynein light chain 1"/>
    <property type="match status" value="1"/>
</dbReference>
<dbReference type="OMA" id="RIRGINW"/>
<dbReference type="SMART" id="SM00409">
    <property type="entry name" value="IG"/>
    <property type="match status" value="1"/>
</dbReference>
<name>A0A8R1Y769_ONCVO</name>
<evidence type="ECO:0000256" key="1">
    <source>
        <dbReference type="ARBA" id="ARBA00022614"/>
    </source>
</evidence>
<dbReference type="PROSITE" id="PS51450">
    <property type="entry name" value="LRR"/>
    <property type="match status" value="2"/>
</dbReference>
<feature type="domain" description="Ig-like" evidence="6">
    <location>
        <begin position="266"/>
        <end position="357"/>
    </location>
</feature>
<keyword evidence="5" id="KW-0812">Transmembrane</keyword>
<dbReference type="EnsemblMetazoa" id="OVOC817.1">
    <property type="protein sequence ID" value="OVOC817.1"/>
    <property type="gene ID" value="WBGene00237626"/>
</dbReference>
<keyword evidence="2" id="KW-0732">Signal</keyword>
<evidence type="ECO:0000256" key="2">
    <source>
        <dbReference type="ARBA" id="ARBA00022729"/>
    </source>
</evidence>
<dbReference type="InterPro" id="IPR003591">
    <property type="entry name" value="Leu-rich_rpt_typical-subtyp"/>
</dbReference>
<evidence type="ECO:0000256" key="4">
    <source>
        <dbReference type="ARBA" id="ARBA00023157"/>
    </source>
</evidence>
<protein>
    <submittedName>
        <fullName evidence="7">Ig-like domain-containing protein</fullName>
    </submittedName>
</protein>
<dbReference type="InterPro" id="IPR007110">
    <property type="entry name" value="Ig-like_dom"/>
</dbReference>
<dbReference type="SUPFAM" id="SSF48726">
    <property type="entry name" value="Immunoglobulin"/>
    <property type="match status" value="1"/>
</dbReference>
<dbReference type="SMART" id="SM00365">
    <property type="entry name" value="LRR_SD22"/>
    <property type="match status" value="3"/>
</dbReference>
<keyword evidence="5" id="KW-0472">Membrane</keyword>
<dbReference type="AlphaFoldDB" id="A0A8R1Y769"/>
<dbReference type="Pfam" id="PF13855">
    <property type="entry name" value="LRR_8"/>
    <property type="match status" value="1"/>
</dbReference>
<sequence length="513" mass="58459">MTFLIKSDINRSDSDGSNCKQFTQNNRRLYECVDVTFQNISRIPSGTMVLKIVNSMMKQLSLLNNTEIVTVVMNFCNLSDVSPEAFIFATNLRKLDLSHNLLRTLEFKSGSHFLIQNLIISYNDLIAVPLLYSLQQLTHLDLSHNKIRHLAGYDLLLPSLEVVDLSYNHLHVVKPTNFGDIIQIIELDGCPWRCDCHLRDFVAFQRKALNAKSSRCYEPARIRGINWDDLSLKTSHKATSFPGFQDLLGMDLKKMSNADKDFACGPVIEAPLQETMQVREGETISFLCIVWGDPAPIVQWYKNGFIYSDNDRTVIEAIAFSNATYHLMHIRQTTVEDQAIYWCKATAGFLTTMKRFDLRINSIKSLNLNEDQLLLSNTAEYWGKTREWKLPVLQNQPVWQLFLLILVSFAIILCFVVCTVTLYWCRIQNRSRISSNQSKKAEPLKAAKTTICSTLAVTIMQDEFTELLQNSKPQLLENEEASSSRSGNELVRKAPLAQYDCDTSVLPLVQTSL</sequence>
<dbReference type="InterPro" id="IPR036179">
    <property type="entry name" value="Ig-like_dom_sf"/>
</dbReference>
<evidence type="ECO:0000313" key="7">
    <source>
        <dbReference type="EnsemblMetazoa" id="OVOC817.1"/>
    </source>
</evidence>
<proteinExistence type="predicted"/>
<dbReference type="PRINTS" id="PR00019">
    <property type="entry name" value="LEURICHRPT"/>
</dbReference>
<feature type="transmembrane region" description="Helical" evidence="5">
    <location>
        <begin position="399"/>
        <end position="425"/>
    </location>
</feature>
<dbReference type="InterPro" id="IPR013098">
    <property type="entry name" value="Ig_I-set"/>
</dbReference>
<evidence type="ECO:0000256" key="5">
    <source>
        <dbReference type="SAM" id="Phobius"/>
    </source>
</evidence>
<organism evidence="7 8">
    <name type="scientific">Onchocerca volvulus</name>
    <dbReference type="NCBI Taxonomy" id="6282"/>
    <lineage>
        <taxon>Eukaryota</taxon>
        <taxon>Metazoa</taxon>
        <taxon>Ecdysozoa</taxon>
        <taxon>Nematoda</taxon>
        <taxon>Chromadorea</taxon>
        <taxon>Rhabditida</taxon>
        <taxon>Spirurina</taxon>
        <taxon>Spiruromorpha</taxon>
        <taxon>Filarioidea</taxon>
        <taxon>Onchocercidae</taxon>
        <taxon>Onchocerca</taxon>
    </lineage>
</organism>
<dbReference type="InterPro" id="IPR003599">
    <property type="entry name" value="Ig_sub"/>
</dbReference>
<accession>A0A8R1Y769</accession>
<dbReference type="EMBL" id="CMVM020000023">
    <property type="status" value="NOT_ANNOTATED_CDS"/>
    <property type="molecule type" value="Genomic_DNA"/>
</dbReference>
<evidence type="ECO:0000313" key="8">
    <source>
        <dbReference type="Proteomes" id="UP000024404"/>
    </source>
</evidence>
<keyword evidence="4" id="KW-1015">Disulfide bond</keyword>
<keyword evidence="1" id="KW-0433">Leucine-rich repeat</keyword>
<dbReference type="PANTHER" id="PTHR24366:SF96">
    <property type="entry name" value="LEUCINE RICH REPEAT CONTAINING 53"/>
    <property type="match status" value="1"/>
</dbReference>
<dbReference type="Proteomes" id="UP000024404">
    <property type="component" value="Unassembled WGS sequence"/>
</dbReference>
<dbReference type="Gene3D" id="2.60.40.10">
    <property type="entry name" value="Immunoglobulins"/>
    <property type="match status" value="1"/>
</dbReference>
<dbReference type="InterPro" id="IPR032675">
    <property type="entry name" value="LRR_dom_sf"/>
</dbReference>
<keyword evidence="8" id="KW-1185">Reference proteome</keyword>
<dbReference type="Pfam" id="PF07679">
    <property type="entry name" value="I-set"/>
    <property type="match status" value="1"/>
</dbReference>
<dbReference type="InterPro" id="IPR013783">
    <property type="entry name" value="Ig-like_fold"/>
</dbReference>
<dbReference type="PANTHER" id="PTHR24366">
    <property type="entry name" value="IG(IMMUNOGLOBULIN) AND LRR(LEUCINE RICH REPEAT) DOMAINS"/>
    <property type="match status" value="1"/>
</dbReference>
<evidence type="ECO:0000256" key="3">
    <source>
        <dbReference type="ARBA" id="ARBA00022737"/>
    </source>
</evidence>
<keyword evidence="5" id="KW-1133">Transmembrane helix</keyword>
<dbReference type="InterPro" id="IPR001611">
    <property type="entry name" value="Leu-rich_rpt"/>
</dbReference>
<reference evidence="7" key="2">
    <citation type="submission" date="2022-06" db="UniProtKB">
        <authorList>
            <consortium name="EnsemblMetazoa"/>
        </authorList>
    </citation>
    <scope>IDENTIFICATION</scope>
</reference>
<dbReference type="Gene3D" id="3.80.10.10">
    <property type="entry name" value="Ribonuclease Inhibitor"/>
    <property type="match status" value="1"/>
</dbReference>
<reference evidence="8" key="1">
    <citation type="submission" date="2013-10" db="EMBL/GenBank/DDBJ databases">
        <title>Genome sequencing of Onchocerca volvulus.</title>
        <authorList>
            <person name="Cotton J."/>
            <person name="Tsai J."/>
            <person name="Stanley E."/>
            <person name="Tracey A."/>
            <person name="Holroyd N."/>
            <person name="Lustigman S."/>
            <person name="Berriman M."/>
        </authorList>
    </citation>
    <scope>NUCLEOTIDE SEQUENCE</scope>
</reference>
<evidence type="ECO:0000259" key="6">
    <source>
        <dbReference type="PROSITE" id="PS50835"/>
    </source>
</evidence>
<dbReference type="PROSITE" id="PS50835">
    <property type="entry name" value="IG_LIKE"/>
    <property type="match status" value="1"/>
</dbReference>
<dbReference type="SMART" id="SM00369">
    <property type="entry name" value="LRR_TYP"/>
    <property type="match status" value="3"/>
</dbReference>